<dbReference type="EMBL" id="HBIK01037907">
    <property type="protein sequence ID" value="CAE0392774.1"/>
    <property type="molecule type" value="Transcribed_RNA"/>
</dbReference>
<evidence type="ECO:0000313" key="2">
    <source>
        <dbReference type="EMBL" id="CAE0392774.1"/>
    </source>
</evidence>
<sequence length="320" mass="36499">MKNIVLIYSHIMNLQMADQNLKKCFGEIRKLVPKQVEFAIGSLISAMMFEIQRNGASGVPLKNVHMLIDFTKKYMNRVYTENALELFTEQIDMDTIELLQNKGHSISSLASEKKRKQVLEELKVDQNEVDTINQFYQGLPVFKIESTKAYVEGHDNIEEGDFVRVKVKITLVNSEEPLVVDNILRKSFIYPGEDSIIPKTPFLYLFMTDKSGNLQGFDKIPFIKFVNEDDGTIQKSVIHTSVLSFGVEGDKKINIKVMNDSFLTENKGLDEAITIKVLPKSEPVEEIDNDDQESIEGSEGDSRQDYSDEELEEEPDKKND</sequence>
<gene>
    <name evidence="2" type="ORF">ECRA1380_LOCUS17751</name>
</gene>
<feature type="compositionally biased region" description="Acidic residues" evidence="1">
    <location>
        <begin position="284"/>
        <end position="299"/>
    </location>
</feature>
<feature type="region of interest" description="Disordered" evidence="1">
    <location>
        <begin position="280"/>
        <end position="320"/>
    </location>
</feature>
<organism evidence="2">
    <name type="scientific">Euplotes crassus</name>
    <dbReference type="NCBI Taxonomy" id="5936"/>
    <lineage>
        <taxon>Eukaryota</taxon>
        <taxon>Sar</taxon>
        <taxon>Alveolata</taxon>
        <taxon>Ciliophora</taxon>
        <taxon>Intramacronucleata</taxon>
        <taxon>Spirotrichea</taxon>
        <taxon>Hypotrichia</taxon>
        <taxon>Euplotida</taxon>
        <taxon>Euplotidae</taxon>
        <taxon>Moneuplotes</taxon>
    </lineage>
</organism>
<evidence type="ECO:0000256" key="1">
    <source>
        <dbReference type="SAM" id="MobiDB-lite"/>
    </source>
</evidence>
<name>A0A7S3KTG1_EUPCR</name>
<accession>A0A7S3KTG1</accession>
<proteinExistence type="predicted"/>
<reference evidence="2" key="1">
    <citation type="submission" date="2021-01" db="EMBL/GenBank/DDBJ databases">
        <authorList>
            <person name="Corre E."/>
            <person name="Pelletier E."/>
            <person name="Niang G."/>
            <person name="Scheremetjew M."/>
            <person name="Finn R."/>
            <person name="Kale V."/>
            <person name="Holt S."/>
            <person name="Cochrane G."/>
            <person name="Meng A."/>
            <person name="Brown T."/>
            <person name="Cohen L."/>
        </authorList>
    </citation>
    <scope>NUCLEOTIDE SEQUENCE</scope>
    <source>
        <strain evidence="2">CT5</strain>
    </source>
</reference>
<dbReference type="AlphaFoldDB" id="A0A7S3KTG1"/>
<protein>
    <submittedName>
        <fullName evidence="2">Uncharacterized protein</fullName>
    </submittedName>
</protein>